<evidence type="ECO:0000313" key="17">
    <source>
        <dbReference type="EMBL" id="TQB74271.1"/>
    </source>
</evidence>
<keyword evidence="9" id="KW-0256">Endoplasmic reticulum</keyword>
<reference evidence="17 18" key="1">
    <citation type="submission" date="2019-06" db="EMBL/GenBank/DDBJ databases">
        <title>Wine fermentation using esterase from Monascus purpureus.</title>
        <authorList>
            <person name="Geng C."/>
            <person name="Zhang Y."/>
        </authorList>
    </citation>
    <scope>NUCLEOTIDE SEQUENCE [LARGE SCALE GENOMIC DNA]</scope>
    <source>
        <strain evidence="17">HQ1</strain>
    </source>
</reference>
<dbReference type="Proteomes" id="UP000319663">
    <property type="component" value="Unassembled WGS sequence"/>
</dbReference>
<comment type="similarity">
    <text evidence="4">Belongs to the NPL4 family.</text>
</comment>
<dbReference type="CDD" id="cd08061">
    <property type="entry name" value="MPN_NPL4"/>
    <property type="match status" value="1"/>
</dbReference>
<dbReference type="STRING" id="5098.A0A507R1C5"/>
<dbReference type="PROSITE" id="PS50249">
    <property type="entry name" value="MPN"/>
    <property type="match status" value="1"/>
</dbReference>
<dbReference type="GO" id="GO:0006511">
    <property type="term" value="P:ubiquitin-dependent protein catabolic process"/>
    <property type="evidence" value="ECO:0007669"/>
    <property type="project" value="InterPro"/>
</dbReference>
<keyword evidence="10" id="KW-0653">Protein transport</keyword>
<evidence type="ECO:0000256" key="11">
    <source>
        <dbReference type="ARBA" id="ARBA00023010"/>
    </source>
</evidence>
<dbReference type="Pfam" id="PF05020">
    <property type="entry name" value="zf-NPL4"/>
    <property type="match status" value="1"/>
</dbReference>
<name>A0A507R1C5_MONPU</name>
<dbReference type="InterPro" id="IPR007716">
    <property type="entry name" value="NPL4_Zn-bd_put"/>
</dbReference>
<dbReference type="Gene3D" id="3.10.20.90">
    <property type="entry name" value="Phosphatidylinositol 3-kinase Catalytic Subunit, Chain A, domain 1"/>
    <property type="match status" value="1"/>
</dbReference>
<keyword evidence="8" id="KW-0509">mRNA transport</keyword>
<feature type="region of interest" description="Disordered" evidence="15">
    <location>
        <begin position="617"/>
        <end position="640"/>
    </location>
</feature>
<evidence type="ECO:0000259" key="16">
    <source>
        <dbReference type="PROSITE" id="PS50249"/>
    </source>
</evidence>
<dbReference type="PIRSF" id="PIRSF010052">
    <property type="entry name" value="Polyub_prc_Npl4"/>
    <property type="match status" value="1"/>
</dbReference>
<keyword evidence="18" id="KW-1185">Reference proteome</keyword>
<evidence type="ECO:0000256" key="14">
    <source>
        <dbReference type="ARBA" id="ARBA00024703"/>
    </source>
</evidence>
<keyword evidence="7" id="KW-0963">Cytoplasm</keyword>
<dbReference type="GO" id="GO:0048471">
    <property type="term" value="C:perinuclear region of cytoplasm"/>
    <property type="evidence" value="ECO:0007669"/>
    <property type="project" value="UniProtKB-SubCell"/>
</dbReference>
<dbReference type="Pfam" id="PF05021">
    <property type="entry name" value="NPL4"/>
    <property type="match status" value="1"/>
</dbReference>
<evidence type="ECO:0000256" key="9">
    <source>
        <dbReference type="ARBA" id="ARBA00022824"/>
    </source>
</evidence>
<dbReference type="SUPFAM" id="SSF54236">
    <property type="entry name" value="Ubiquitin-like"/>
    <property type="match status" value="1"/>
</dbReference>
<dbReference type="AlphaFoldDB" id="A0A507R1C5"/>
<organism evidence="17 18">
    <name type="scientific">Monascus purpureus</name>
    <name type="common">Red mold</name>
    <name type="synonym">Monascus anka</name>
    <dbReference type="NCBI Taxonomy" id="5098"/>
    <lineage>
        <taxon>Eukaryota</taxon>
        <taxon>Fungi</taxon>
        <taxon>Dikarya</taxon>
        <taxon>Ascomycota</taxon>
        <taxon>Pezizomycotina</taxon>
        <taxon>Eurotiomycetes</taxon>
        <taxon>Eurotiomycetidae</taxon>
        <taxon>Eurotiales</taxon>
        <taxon>Aspergillaceae</taxon>
        <taxon>Monascus</taxon>
    </lineage>
</organism>
<evidence type="ECO:0000256" key="15">
    <source>
        <dbReference type="SAM" id="MobiDB-lite"/>
    </source>
</evidence>
<dbReference type="GO" id="GO:0051028">
    <property type="term" value="P:mRNA transport"/>
    <property type="evidence" value="ECO:0007669"/>
    <property type="project" value="UniProtKB-KW"/>
</dbReference>
<dbReference type="GO" id="GO:0043130">
    <property type="term" value="F:ubiquitin binding"/>
    <property type="evidence" value="ECO:0007669"/>
    <property type="project" value="TreeGrafter"/>
</dbReference>
<feature type="compositionally biased region" description="Polar residues" evidence="15">
    <location>
        <begin position="617"/>
        <end position="634"/>
    </location>
</feature>
<dbReference type="GO" id="GO:0031965">
    <property type="term" value="C:nuclear membrane"/>
    <property type="evidence" value="ECO:0007669"/>
    <property type="project" value="UniProtKB-SubCell"/>
</dbReference>
<dbReference type="InterPro" id="IPR016563">
    <property type="entry name" value="Npl4"/>
</dbReference>
<comment type="function">
    <text evidence="14">Involved in the import of nuclear-targeted proteins into the nucleus and the export of poly(A) RNA out of the nucleus. Has a role in the endoplasmic reticulum-associated degradation (ERAD) pathway.</text>
</comment>
<accession>A0A507R1C5</accession>
<sequence>MASSRPIVLRFESRNGQFRLTVSPQELFPSLQQKILDHLPKTVDPSSIVLSNRPIGTGGQERQLQTLAGVTIQSVGLSHGDKLFVGYNEQTAALNGHAPTPAQGSSRRLNGTAVSDTIAIRPPSVLPQGTIKNPWEVVRQSPLDDRLDRKDGKIPRPRDSKMCTHGPKGMCDYCMPLEPYDPKYLEEKKIKHLSFHSYMRKINAATNKAELGSSYMPPLSEPYYRVKPNCPSGHSPWPEGICTKCQPSAISLQPQEFRMVDHVEFATPSLINSLLDSWRKSGAQRLGFLYGTYEEYPEVPLGIKAVVQAIYEPPQVDEVDGITLRDWENEKDVDEVARLCGLEKVGVIFTDLLDAGRGDGSVICKRHIDSYFLSSLEIVFASRLQGKHPKPSKWSDTGRFGSNFVTCVLSGDEEGAITVSAYQASLSAVEMVRADIVEPSAEPSVMLVQSEDDDDAENKVRYIPDVFYRKINEYGVSVQENGKPSFPVEYLLVTLTHGFPTESAPIFVDSTFPIENREMIGESQELRHVSRKLVSHGDPDKAIRGVSDFHLLCFLHSLSTFSKDEEALLCRVATSRKPADGLQLMNTPGWATLVTILQESGERPPKRPFEQYRTFIPPSQTQRNFLSSSSSTPEPLNFEGEQLAKRFKGASLE</sequence>
<gene>
    <name evidence="17" type="primary">NPL4</name>
    <name evidence="17" type="ORF">MPDQ_004994</name>
</gene>
<dbReference type="InterPro" id="IPR007717">
    <property type="entry name" value="NPL4_C"/>
</dbReference>
<keyword evidence="12" id="KW-0472">Membrane</keyword>
<keyword evidence="6" id="KW-0813">Transport</keyword>
<keyword evidence="11" id="KW-0811">Translocation</keyword>
<evidence type="ECO:0000256" key="2">
    <source>
        <dbReference type="ARBA" id="ARBA00004397"/>
    </source>
</evidence>
<proteinExistence type="inferred from homology"/>
<dbReference type="InterPro" id="IPR029071">
    <property type="entry name" value="Ubiquitin-like_domsf"/>
</dbReference>
<dbReference type="GO" id="GO:0015031">
    <property type="term" value="P:protein transport"/>
    <property type="evidence" value="ECO:0007669"/>
    <property type="project" value="UniProtKB-KW"/>
</dbReference>
<evidence type="ECO:0000256" key="4">
    <source>
        <dbReference type="ARBA" id="ARBA00011025"/>
    </source>
</evidence>
<evidence type="ECO:0000313" key="18">
    <source>
        <dbReference type="Proteomes" id="UP000319663"/>
    </source>
</evidence>
<keyword evidence="13" id="KW-0539">Nucleus</keyword>
<dbReference type="PANTHER" id="PTHR12710">
    <property type="entry name" value="NUCLEAR PROTEIN LOCALIZATION 4"/>
    <property type="match status" value="1"/>
</dbReference>
<evidence type="ECO:0000256" key="12">
    <source>
        <dbReference type="ARBA" id="ARBA00023136"/>
    </source>
</evidence>
<comment type="caution">
    <text evidence="17">The sequence shown here is derived from an EMBL/GenBank/DDBJ whole genome shotgun (WGS) entry which is preliminary data.</text>
</comment>
<dbReference type="FunFam" id="3.10.20.90:FF:000344">
    <property type="entry name" value="Nuclear protein localization protein 4"/>
    <property type="match status" value="1"/>
</dbReference>
<evidence type="ECO:0000256" key="6">
    <source>
        <dbReference type="ARBA" id="ARBA00022448"/>
    </source>
</evidence>
<evidence type="ECO:0000256" key="5">
    <source>
        <dbReference type="ARBA" id="ARBA00019709"/>
    </source>
</evidence>
<dbReference type="EMBL" id="VIFY01000033">
    <property type="protein sequence ID" value="TQB74271.1"/>
    <property type="molecule type" value="Genomic_DNA"/>
</dbReference>
<evidence type="ECO:0000256" key="1">
    <source>
        <dbReference type="ARBA" id="ARBA00004335"/>
    </source>
</evidence>
<evidence type="ECO:0000256" key="3">
    <source>
        <dbReference type="ARBA" id="ARBA00004556"/>
    </source>
</evidence>
<evidence type="ECO:0000256" key="13">
    <source>
        <dbReference type="ARBA" id="ARBA00023242"/>
    </source>
</evidence>
<evidence type="ECO:0000256" key="8">
    <source>
        <dbReference type="ARBA" id="ARBA00022816"/>
    </source>
</evidence>
<dbReference type="GO" id="GO:0031625">
    <property type="term" value="F:ubiquitin protein ligase binding"/>
    <property type="evidence" value="ECO:0007669"/>
    <property type="project" value="TreeGrafter"/>
</dbReference>
<evidence type="ECO:0000256" key="10">
    <source>
        <dbReference type="ARBA" id="ARBA00022927"/>
    </source>
</evidence>
<comment type="subcellular location">
    <subcellularLocation>
        <location evidence="3">Cytoplasm</location>
        <location evidence="3">Perinuclear region</location>
    </subcellularLocation>
    <subcellularLocation>
        <location evidence="2">Endoplasmic reticulum membrane</location>
        <topology evidence="2">Peripheral membrane protein</topology>
        <orientation evidence="2">Cytoplasmic side</orientation>
    </subcellularLocation>
    <subcellularLocation>
        <location evidence="1">Nucleus membrane</location>
        <topology evidence="1">Peripheral membrane protein</topology>
        <orientation evidence="1">Cytoplasmic side</orientation>
    </subcellularLocation>
</comment>
<dbReference type="InterPro" id="IPR037518">
    <property type="entry name" value="MPN"/>
</dbReference>
<dbReference type="PANTHER" id="PTHR12710:SF0">
    <property type="entry name" value="NUCLEAR PROTEIN LOCALIZATION PROTEIN 4 HOMOLOG"/>
    <property type="match status" value="1"/>
</dbReference>
<protein>
    <recommendedName>
        <fullName evidence="5">Nuclear protein localization protein 4</fullName>
    </recommendedName>
</protein>
<dbReference type="GO" id="GO:0005789">
    <property type="term" value="C:endoplasmic reticulum membrane"/>
    <property type="evidence" value="ECO:0007669"/>
    <property type="project" value="UniProtKB-SubCell"/>
</dbReference>
<evidence type="ECO:0000256" key="7">
    <source>
        <dbReference type="ARBA" id="ARBA00022490"/>
    </source>
</evidence>
<feature type="domain" description="MPN" evidence="16">
    <location>
        <begin position="263"/>
        <end position="400"/>
    </location>
</feature>